<accession>A0A0R2B1B7</accession>
<organism evidence="1 2">
    <name type="scientific">Ligilactobacillus murinus DSM 20452 = NBRC 14221</name>
    <dbReference type="NCBI Taxonomy" id="1423772"/>
    <lineage>
        <taxon>Bacteria</taxon>
        <taxon>Bacillati</taxon>
        <taxon>Bacillota</taxon>
        <taxon>Bacilli</taxon>
        <taxon>Lactobacillales</taxon>
        <taxon>Lactobacillaceae</taxon>
        <taxon>Ligilactobacillus</taxon>
    </lineage>
</organism>
<proteinExistence type="predicted"/>
<sequence length="125" mass="14412">MKHKHSKFVKKSKKNTKQLSDEQVAKKLLAYVSEMEKYGVTLNALVGTYNSTNAPFVVTNNEDPLKAMESIVLILLRIKQTSGLEEEVFFDSLKKSMELMEDINQSEDIKEFMLTEEEENKYGQK</sequence>
<dbReference type="RefSeq" id="WP_056960476.1">
    <property type="nucleotide sequence ID" value="NZ_AYYN01000176.1"/>
</dbReference>
<dbReference type="Proteomes" id="UP000051612">
    <property type="component" value="Unassembled WGS sequence"/>
</dbReference>
<evidence type="ECO:0000313" key="2">
    <source>
        <dbReference type="Proteomes" id="UP000051612"/>
    </source>
</evidence>
<dbReference type="AlphaFoldDB" id="A0A0R2B1B7"/>
<comment type="caution">
    <text evidence="1">The sequence shown here is derived from an EMBL/GenBank/DDBJ whole genome shotgun (WGS) entry which is preliminary data.</text>
</comment>
<evidence type="ECO:0000313" key="1">
    <source>
        <dbReference type="EMBL" id="KRM70267.1"/>
    </source>
</evidence>
<protein>
    <submittedName>
        <fullName evidence="1">Uncharacterized protein</fullName>
    </submittedName>
</protein>
<dbReference type="PATRIC" id="fig|1423772.3.peg.1910"/>
<reference evidence="1 2" key="1">
    <citation type="journal article" date="2015" name="Genome Announc.">
        <title>Expanding the biotechnology potential of lactobacilli through comparative genomics of 213 strains and associated genera.</title>
        <authorList>
            <person name="Sun Z."/>
            <person name="Harris H.M."/>
            <person name="McCann A."/>
            <person name="Guo C."/>
            <person name="Argimon S."/>
            <person name="Zhang W."/>
            <person name="Yang X."/>
            <person name="Jeffery I.B."/>
            <person name="Cooney J.C."/>
            <person name="Kagawa T.F."/>
            <person name="Liu W."/>
            <person name="Song Y."/>
            <person name="Salvetti E."/>
            <person name="Wrobel A."/>
            <person name="Rasinkangas P."/>
            <person name="Parkhill J."/>
            <person name="Rea M.C."/>
            <person name="O'Sullivan O."/>
            <person name="Ritari J."/>
            <person name="Douillard F.P."/>
            <person name="Paul Ross R."/>
            <person name="Yang R."/>
            <person name="Briner A.E."/>
            <person name="Felis G.E."/>
            <person name="de Vos W.M."/>
            <person name="Barrangou R."/>
            <person name="Klaenhammer T.R."/>
            <person name="Caufield P.W."/>
            <person name="Cui Y."/>
            <person name="Zhang H."/>
            <person name="O'Toole P.W."/>
        </authorList>
    </citation>
    <scope>NUCLEOTIDE SEQUENCE [LARGE SCALE GENOMIC DNA]</scope>
    <source>
        <strain evidence="1 2">DSM 20452</strain>
    </source>
</reference>
<name>A0A0R2B1B7_9LACO</name>
<gene>
    <name evidence="1" type="ORF">FC48_GL001793</name>
</gene>
<dbReference type="EMBL" id="AYYN01000176">
    <property type="protein sequence ID" value="KRM70267.1"/>
    <property type="molecule type" value="Genomic_DNA"/>
</dbReference>